<dbReference type="Pfam" id="PF12291">
    <property type="entry name" value="DUF3623"/>
    <property type="match status" value="1"/>
</dbReference>
<evidence type="ECO:0000256" key="2">
    <source>
        <dbReference type="SAM" id="Phobius"/>
    </source>
</evidence>
<reference evidence="4" key="1">
    <citation type="submission" date="2016-10" db="EMBL/GenBank/DDBJ databases">
        <authorList>
            <person name="Varghese N."/>
            <person name="Submissions S."/>
        </authorList>
    </citation>
    <scope>NUCLEOTIDE SEQUENCE [LARGE SCALE GENOMIC DNA]</scope>
    <source>
        <strain evidence="4">DSM 241</strain>
    </source>
</reference>
<feature type="region of interest" description="Disordered" evidence="1">
    <location>
        <begin position="260"/>
        <end position="290"/>
    </location>
</feature>
<feature type="compositionally biased region" description="Polar residues" evidence="1">
    <location>
        <begin position="279"/>
        <end position="290"/>
    </location>
</feature>
<protein>
    <submittedName>
        <fullName evidence="3">Putative photosynthetic complex assembly protein 2</fullName>
    </submittedName>
</protein>
<feature type="transmembrane region" description="Helical" evidence="2">
    <location>
        <begin position="6"/>
        <end position="25"/>
    </location>
</feature>
<dbReference type="Proteomes" id="UP000199256">
    <property type="component" value="Unassembled WGS sequence"/>
</dbReference>
<keyword evidence="2" id="KW-1133">Transmembrane helix</keyword>
<feature type="transmembrane region" description="Helical" evidence="2">
    <location>
        <begin position="37"/>
        <end position="55"/>
    </location>
</feature>
<feature type="transmembrane region" description="Helical" evidence="2">
    <location>
        <begin position="104"/>
        <end position="130"/>
    </location>
</feature>
<evidence type="ECO:0000313" key="4">
    <source>
        <dbReference type="Proteomes" id="UP000199256"/>
    </source>
</evidence>
<dbReference type="OrthoDB" id="152369at2"/>
<dbReference type="NCBIfam" id="TIGR03055">
    <property type="entry name" value="photo_alph_chp2"/>
    <property type="match status" value="1"/>
</dbReference>
<feature type="transmembrane region" description="Helical" evidence="2">
    <location>
        <begin position="183"/>
        <end position="203"/>
    </location>
</feature>
<sequence>MIQYGLPILYVVFLWWFSTGAIIYLDGLPRRTYRWSMLGASVLAGIALYTLALTAQQQTLYGAYVAFTGAIILWGWVEMSFLMGVITGSRRSRCPEGARGWGRFLYAVQAILYHEFALIIAALAIALVTWGGVNKVGLYTFLILWVMRTSTKLNVFLGVRNLNEEWLPEHLRYLESYFRKKPMNLLFPISVTASTIVAVWIVQMAMDPMAATHQVAGATFLAVLMVLAILEHWFLVLPLPSQALWNWALRSRQPEEAHFRPIYPTTKAANDPDKRSPTPGLTVSSSRLRY</sequence>
<keyword evidence="2" id="KW-0812">Transmembrane</keyword>
<name>A0A1H7GAX4_9GAMM</name>
<feature type="transmembrane region" description="Helical" evidence="2">
    <location>
        <begin position="61"/>
        <end position="83"/>
    </location>
</feature>
<dbReference type="EMBL" id="FOAA01000001">
    <property type="protein sequence ID" value="SEK35289.1"/>
    <property type="molecule type" value="Genomic_DNA"/>
</dbReference>
<accession>A0A1H7GAX4</accession>
<organism evidence="3 4">
    <name type="scientific">Ectothiorhodospira marina</name>
    <dbReference type="NCBI Taxonomy" id="1396821"/>
    <lineage>
        <taxon>Bacteria</taxon>
        <taxon>Pseudomonadati</taxon>
        <taxon>Pseudomonadota</taxon>
        <taxon>Gammaproteobacteria</taxon>
        <taxon>Chromatiales</taxon>
        <taxon>Ectothiorhodospiraceae</taxon>
        <taxon>Ectothiorhodospira</taxon>
    </lineage>
</organism>
<dbReference type="InterPro" id="IPR017496">
    <property type="entry name" value="Photo_alph_chp2"/>
</dbReference>
<evidence type="ECO:0000313" key="3">
    <source>
        <dbReference type="EMBL" id="SEK35289.1"/>
    </source>
</evidence>
<dbReference type="AlphaFoldDB" id="A0A1H7GAX4"/>
<keyword evidence="4" id="KW-1185">Reference proteome</keyword>
<dbReference type="STRING" id="1396821.SAMN05444515_101486"/>
<keyword evidence="2" id="KW-0472">Membrane</keyword>
<evidence type="ECO:0000256" key="1">
    <source>
        <dbReference type="SAM" id="MobiDB-lite"/>
    </source>
</evidence>
<gene>
    <name evidence="3" type="ORF">SAMN05444515_101486</name>
</gene>
<proteinExistence type="predicted"/>
<feature type="transmembrane region" description="Helical" evidence="2">
    <location>
        <begin position="215"/>
        <end position="237"/>
    </location>
</feature>